<reference evidence="1 2" key="1">
    <citation type="submission" date="2020-08" db="EMBL/GenBank/DDBJ databases">
        <title>Genome public.</title>
        <authorList>
            <person name="Liu C."/>
            <person name="Sun Q."/>
        </authorList>
    </citation>
    <scope>NUCLEOTIDE SEQUENCE [LARGE SCALE GENOMIC DNA]</scope>
    <source>
        <strain evidence="1 2">NSJ-43</strain>
    </source>
</reference>
<proteinExistence type="predicted"/>
<dbReference type="Pfam" id="PF20903">
    <property type="entry name" value="SPL"/>
    <property type="match status" value="1"/>
</dbReference>
<dbReference type="Gene3D" id="3.40.50.12110">
    <property type="match status" value="1"/>
</dbReference>
<name>A0ABR7FYP7_9FIRM</name>
<keyword evidence="2" id="KW-1185">Reference proteome</keyword>
<comment type="caution">
    <text evidence="1">The sequence shown here is derived from an EMBL/GenBank/DDBJ whole genome shotgun (WGS) entry which is preliminary data.</text>
</comment>
<dbReference type="PANTHER" id="PTHR37822">
    <property type="entry name" value="SPORE PHOTOPRODUCT LYASE-RELATED"/>
    <property type="match status" value="1"/>
</dbReference>
<evidence type="ECO:0000313" key="2">
    <source>
        <dbReference type="Proteomes" id="UP000628463"/>
    </source>
</evidence>
<gene>
    <name evidence="1" type="ORF">H8S01_04980</name>
</gene>
<evidence type="ECO:0000313" key="1">
    <source>
        <dbReference type="EMBL" id="MBC5680317.1"/>
    </source>
</evidence>
<organism evidence="1 2">
    <name type="scientific">Lachnospira hominis</name>
    <name type="common">ex Liu et al. 2021</name>
    <dbReference type="NCBI Taxonomy" id="2763051"/>
    <lineage>
        <taxon>Bacteria</taxon>
        <taxon>Bacillati</taxon>
        <taxon>Bacillota</taxon>
        <taxon>Clostridia</taxon>
        <taxon>Lachnospirales</taxon>
        <taxon>Lachnospiraceae</taxon>
        <taxon>Lachnospira</taxon>
    </lineage>
</organism>
<dbReference type="SUPFAM" id="SSF102114">
    <property type="entry name" value="Radical SAM enzymes"/>
    <property type="match status" value="1"/>
</dbReference>
<dbReference type="EMBL" id="JACOPD010000003">
    <property type="protein sequence ID" value="MBC5680317.1"/>
    <property type="molecule type" value="Genomic_DNA"/>
</dbReference>
<protein>
    <submittedName>
        <fullName evidence="1">Radical SAM protein</fullName>
    </submittedName>
</protein>
<accession>A0ABR7FYP7</accession>
<dbReference type="InterPro" id="IPR058240">
    <property type="entry name" value="rSAM_sf"/>
</dbReference>
<sequence length="351" mass="41503">MIREKEKRDLNNLKADYYNSFFSHIYVEKSVADMPDTVRILNKFPQSHIIYIDHYKDVFCRSRQSSVLQHRTQNLIIAKKENNLVYAGAPVCQSFGNEHFYYTSCMMNCVFDCEYCYLKGMYPSGNVVLFVNLDDIFDEVYKLLQKHPVYLCVSYDTDLLAVENIFGYTKKWVDFAERHTDLKIEIRTKSSCEKFLKEIAPSDNIIFAFTMSPDEIISKFEHKTASLDSRISCIELALDKGLKTRIAFDPMIYCKNWKSVYTDMFDKITGRIDLNKLLDISVGTFRISAEYMKNMRKEEPFSAAVQFPYKNDNGYYHYPDEIMRDMEDYMVSLVSRYVEKDKIFLWERQEK</sequence>
<dbReference type="Proteomes" id="UP000628463">
    <property type="component" value="Unassembled WGS sequence"/>
</dbReference>
<dbReference type="InterPro" id="IPR049539">
    <property type="entry name" value="SPL"/>
</dbReference>
<dbReference type="PANTHER" id="PTHR37822:SF2">
    <property type="entry name" value="SPORE PHOTOPRODUCT LYASE"/>
    <property type="match status" value="1"/>
</dbReference>
<dbReference type="Gene3D" id="3.80.30.30">
    <property type="match status" value="1"/>
</dbReference>